<sequence length="60" mass="7078">MFEFTLNRTVLRTPSVLPDDRDLNPWEKSLYILVSLSERCDQGISYKTQQLCGRIWVFTP</sequence>
<name>A0A5B7K1S2_PORTR</name>
<proteinExistence type="predicted"/>
<organism evidence="1 2">
    <name type="scientific">Portunus trituberculatus</name>
    <name type="common">Swimming crab</name>
    <name type="synonym">Neptunus trituberculatus</name>
    <dbReference type="NCBI Taxonomy" id="210409"/>
    <lineage>
        <taxon>Eukaryota</taxon>
        <taxon>Metazoa</taxon>
        <taxon>Ecdysozoa</taxon>
        <taxon>Arthropoda</taxon>
        <taxon>Crustacea</taxon>
        <taxon>Multicrustacea</taxon>
        <taxon>Malacostraca</taxon>
        <taxon>Eumalacostraca</taxon>
        <taxon>Eucarida</taxon>
        <taxon>Decapoda</taxon>
        <taxon>Pleocyemata</taxon>
        <taxon>Brachyura</taxon>
        <taxon>Eubrachyura</taxon>
        <taxon>Portunoidea</taxon>
        <taxon>Portunidae</taxon>
        <taxon>Portuninae</taxon>
        <taxon>Portunus</taxon>
    </lineage>
</organism>
<accession>A0A5B7K1S2</accession>
<protein>
    <submittedName>
        <fullName evidence="1">Uncharacterized protein</fullName>
    </submittedName>
</protein>
<dbReference type="AlphaFoldDB" id="A0A5B7K1S2"/>
<evidence type="ECO:0000313" key="1">
    <source>
        <dbReference type="EMBL" id="MPD03041.1"/>
    </source>
</evidence>
<keyword evidence="2" id="KW-1185">Reference proteome</keyword>
<comment type="caution">
    <text evidence="1">The sequence shown here is derived from an EMBL/GenBank/DDBJ whole genome shotgun (WGS) entry which is preliminary data.</text>
</comment>
<gene>
    <name evidence="1" type="ORF">E2C01_098657</name>
</gene>
<dbReference type="EMBL" id="VSRR010134328">
    <property type="protein sequence ID" value="MPD03041.1"/>
    <property type="molecule type" value="Genomic_DNA"/>
</dbReference>
<dbReference type="Proteomes" id="UP000324222">
    <property type="component" value="Unassembled WGS sequence"/>
</dbReference>
<reference evidence="1 2" key="1">
    <citation type="submission" date="2019-05" db="EMBL/GenBank/DDBJ databases">
        <title>Another draft genome of Portunus trituberculatus and its Hox gene families provides insights of decapod evolution.</title>
        <authorList>
            <person name="Jeong J.-H."/>
            <person name="Song I."/>
            <person name="Kim S."/>
            <person name="Choi T."/>
            <person name="Kim D."/>
            <person name="Ryu S."/>
            <person name="Kim W."/>
        </authorList>
    </citation>
    <scope>NUCLEOTIDE SEQUENCE [LARGE SCALE GENOMIC DNA]</scope>
    <source>
        <tissue evidence="1">Muscle</tissue>
    </source>
</reference>
<evidence type="ECO:0000313" key="2">
    <source>
        <dbReference type="Proteomes" id="UP000324222"/>
    </source>
</evidence>